<dbReference type="AlphaFoldDB" id="A0A3P6RTN1"/>
<keyword evidence="2" id="KW-1185">Reference proteome</keyword>
<accession>A0A3P6RTN1</accession>
<reference evidence="1 2" key="1">
    <citation type="submission" date="2018-11" db="EMBL/GenBank/DDBJ databases">
        <authorList>
            <consortium name="Pathogen Informatics"/>
        </authorList>
    </citation>
    <scope>NUCLEOTIDE SEQUENCE [LARGE SCALE GENOMIC DNA]</scope>
</reference>
<protein>
    <submittedName>
        <fullName evidence="1">Uncharacterized protein</fullName>
    </submittedName>
</protein>
<name>A0A3P6RTN1_CYLGO</name>
<organism evidence="1 2">
    <name type="scientific">Cylicostephanus goldi</name>
    <name type="common">Nematode worm</name>
    <dbReference type="NCBI Taxonomy" id="71465"/>
    <lineage>
        <taxon>Eukaryota</taxon>
        <taxon>Metazoa</taxon>
        <taxon>Ecdysozoa</taxon>
        <taxon>Nematoda</taxon>
        <taxon>Chromadorea</taxon>
        <taxon>Rhabditida</taxon>
        <taxon>Rhabditina</taxon>
        <taxon>Rhabditomorpha</taxon>
        <taxon>Strongyloidea</taxon>
        <taxon>Strongylidae</taxon>
        <taxon>Cylicostephanus</taxon>
    </lineage>
</organism>
<proteinExistence type="predicted"/>
<evidence type="ECO:0000313" key="2">
    <source>
        <dbReference type="Proteomes" id="UP000271889"/>
    </source>
</evidence>
<dbReference type="Proteomes" id="UP000271889">
    <property type="component" value="Unassembled WGS sequence"/>
</dbReference>
<dbReference type="EMBL" id="UYRV01013297">
    <property type="protein sequence ID" value="VDK59513.1"/>
    <property type="molecule type" value="Genomic_DNA"/>
</dbReference>
<dbReference type="OrthoDB" id="7668193at2759"/>
<sequence length="74" mass="8089">MRSVNQYLDSGLISHMSRPPPQPIFVHHGFIGGVTSCAVVEIDDRTAIVVGTGVGKCEVYDAETHMLLRTVYDT</sequence>
<evidence type="ECO:0000313" key="1">
    <source>
        <dbReference type="EMBL" id="VDK59513.1"/>
    </source>
</evidence>
<gene>
    <name evidence="1" type="ORF">CGOC_LOCUS4692</name>
</gene>